<dbReference type="NCBIfam" id="TIGR01004">
    <property type="entry name" value="PulS_OutS"/>
    <property type="match status" value="1"/>
</dbReference>
<evidence type="ECO:0000313" key="1">
    <source>
        <dbReference type="EMBL" id="CNL78781.1"/>
    </source>
</evidence>
<dbReference type="InterPro" id="IPR019114">
    <property type="entry name" value="Chap_lipoprot_PulS/OutS-like"/>
</dbReference>
<sequence length="128" mass="14507">MLSSTRKLFWFLPLVLLTGCQQSINKPTQPTAQQQIKQLSALIAGAHYLQNECQRTDVPDEAVLVKTALKLADSRHWDTNVPAYKLLGEHSKERYQALVKENSAEKPLCSELNLLMVDFVDEAQRNVK</sequence>
<proteinExistence type="predicted"/>
<dbReference type="eggNOG" id="ENOG5032UQ7">
    <property type="taxonomic scope" value="Bacteria"/>
</dbReference>
<accession>A0A0T9UWT3</accession>
<evidence type="ECO:0000313" key="2">
    <source>
        <dbReference type="Proteomes" id="UP000041595"/>
    </source>
</evidence>
<organism evidence="1 2">
    <name type="scientific">Yersinia aldovae</name>
    <dbReference type="NCBI Taxonomy" id="29483"/>
    <lineage>
        <taxon>Bacteria</taxon>
        <taxon>Pseudomonadati</taxon>
        <taxon>Pseudomonadota</taxon>
        <taxon>Gammaproteobacteria</taxon>
        <taxon>Enterobacterales</taxon>
        <taxon>Yersiniaceae</taxon>
        <taxon>Yersinia</taxon>
    </lineage>
</organism>
<gene>
    <name evidence="1" type="primary">yst1S</name>
    <name evidence="1" type="ORF">ERS137965_03939</name>
</gene>
<dbReference type="Pfam" id="PF09691">
    <property type="entry name" value="T2SS_PulS_OutS"/>
    <property type="match status" value="1"/>
</dbReference>
<dbReference type="GO" id="GO:0006886">
    <property type="term" value="P:intracellular protein transport"/>
    <property type="evidence" value="ECO:0007669"/>
    <property type="project" value="InterPro"/>
</dbReference>
<dbReference type="EMBL" id="CQEJ01000036">
    <property type="protein sequence ID" value="CNL78781.1"/>
    <property type="molecule type" value="Genomic_DNA"/>
</dbReference>
<dbReference type="InterPro" id="IPR038432">
    <property type="entry name" value="PulS/OutS-like_sf"/>
</dbReference>
<dbReference type="AlphaFoldDB" id="A0A0T9UWT3"/>
<dbReference type="PROSITE" id="PS51257">
    <property type="entry name" value="PROKAR_LIPOPROTEIN"/>
    <property type="match status" value="1"/>
</dbReference>
<dbReference type="InterPro" id="IPR005699">
    <property type="entry name" value="Chap_lipoprot_PulS/OutS"/>
</dbReference>
<protein>
    <submittedName>
        <fullName evidence="1">Putative secretion protein</fullName>
    </submittedName>
</protein>
<name>A0A0T9UWT3_YERAL</name>
<dbReference type="RefSeq" id="WP_042840576.1">
    <property type="nucleotide sequence ID" value="NZ_CABHPY010000209.1"/>
</dbReference>
<dbReference type="Gene3D" id="1.20.58.1630">
    <property type="entry name" value="Chaperone lipoprotein PulS/OutS"/>
    <property type="match status" value="1"/>
</dbReference>
<reference evidence="1 2" key="1">
    <citation type="submission" date="2015-03" db="EMBL/GenBank/DDBJ databases">
        <authorList>
            <person name="Murphy D."/>
        </authorList>
    </citation>
    <scope>NUCLEOTIDE SEQUENCE [LARGE SCALE GENOMIC DNA]</scope>
    <source>
        <strain evidence="1 2">IP06005</strain>
    </source>
</reference>
<dbReference type="Proteomes" id="UP000041595">
    <property type="component" value="Unassembled WGS sequence"/>
</dbReference>